<evidence type="ECO:0000313" key="4">
    <source>
        <dbReference type="EMBL" id="GAL82812.1"/>
    </source>
</evidence>
<dbReference type="InterPro" id="IPR029056">
    <property type="entry name" value="Ribokinase-like"/>
</dbReference>
<reference evidence="4 5" key="1">
    <citation type="submission" date="2014-09" db="EMBL/GenBank/DDBJ databases">
        <title>Sporocytophaga myxococcoides PG-01 genome sequencing.</title>
        <authorList>
            <person name="Liu L."/>
            <person name="Gao P.J."/>
            <person name="Chen G.J."/>
            <person name="Wang L.S."/>
        </authorList>
    </citation>
    <scope>NUCLEOTIDE SEQUENCE [LARGE SCALE GENOMIC DNA]</scope>
    <source>
        <strain evidence="4 5">PG-01</strain>
    </source>
</reference>
<proteinExistence type="predicted"/>
<dbReference type="RefSeq" id="WP_045456882.1">
    <property type="nucleotide sequence ID" value="NZ_BBLT01000001.1"/>
</dbReference>
<dbReference type="InterPro" id="IPR011611">
    <property type="entry name" value="PfkB_dom"/>
</dbReference>
<dbReference type="eggNOG" id="COG2870">
    <property type="taxonomic scope" value="Bacteria"/>
</dbReference>
<dbReference type="Gene3D" id="3.40.1190.20">
    <property type="match status" value="1"/>
</dbReference>
<dbReference type="GO" id="GO:0016773">
    <property type="term" value="F:phosphotransferase activity, alcohol group as acceptor"/>
    <property type="evidence" value="ECO:0007669"/>
    <property type="project" value="InterPro"/>
</dbReference>
<dbReference type="OrthoDB" id="9802794at2"/>
<dbReference type="GO" id="GO:0005829">
    <property type="term" value="C:cytosol"/>
    <property type="evidence" value="ECO:0007669"/>
    <property type="project" value="TreeGrafter"/>
</dbReference>
<dbReference type="AlphaFoldDB" id="A0A098L8P7"/>
<dbReference type="EMBL" id="BBLT01000001">
    <property type="protein sequence ID" value="GAL82812.1"/>
    <property type="molecule type" value="Genomic_DNA"/>
</dbReference>
<dbReference type="STRING" id="153721.MYP_38"/>
<dbReference type="Proteomes" id="UP000030185">
    <property type="component" value="Unassembled WGS sequence"/>
</dbReference>
<dbReference type="InterPro" id="IPR011913">
    <property type="entry name" value="RfaE_dom_I"/>
</dbReference>
<dbReference type="GO" id="GO:0033786">
    <property type="term" value="F:heptose-1-phosphate adenylyltransferase activity"/>
    <property type="evidence" value="ECO:0007669"/>
    <property type="project" value="TreeGrafter"/>
</dbReference>
<dbReference type="PANTHER" id="PTHR46969:SF1">
    <property type="entry name" value="BIFUNCTIONAL PROTEIN HLDE"/>
    <property type="match status" value="1"/>
</dbReference>
<comment type="caution">
    <text evidence="4">The sequence shown here is derived from an EMBL/GenBank/DDBJ whole genome shotgun (WGS) entry which is preliminary data.</text>
</comment>
<dbReference type="GO" id="GO:0033785">
    <property type="term" value="F:heptose 7-phosphate kinase activity"/>
    <property type="evidence" value="ECO:0007669"/>
    <property type="project" value="TreeGrafter"/>
</dbReference>
<dbReference type="CDD" id="cd01172">
    <property type="entry name" value="RfaE_like"/>
    <property type="match status" value="1"/>
</dbReference>
<dbReference type="PANTHER" id="PTHR46969">
    <property type="entry name" value="BIFUNCTIONAL PROTEIN HLDE"/>
    <property type="match status" value="1"/>
</dbReference>
<dbReference type="InterPro" id="IPR002173">
    <property type="entry name" value="Carboh/pur_kinase_PfkB_CS"/>
</dbReference>
<sequence>MLGKTKITNINSIDGLFKAFESLKVLIFGDVMIDSYLWGKVERISPEAPVPIINVQKKDQRLGGAANVALNVQSLGATPILCSIIGKDTEGKDFITLLEQNNLSTEGIIKSDSRITTIKHRVISGSYHMLRVDQEIDTPITSEETALLLTKARNLIQQADVIIFEDYDKGTLHKDLIAEIVKLAKERDIPTVVDPKKRNFLHYKGTTLFKPNKKEMKEGLKLDGDLDNINELKSSIDLLRSTLNADTILVTLSEKGVIIANSEETHHIPAHLREIADVSGAGDTVVSAAALCCALNVNHKTLAELSNLAGGIVCEHVGVVPIDKNILIAEAKRLNVQVNNG</sequence>
<evidence type="ECO:0000256" key="2">
    <source>
        <dbReference type="ARBA" id="ARBA00022777"/>
    </source>
</evidence>
<organism evidence="4 5">
    <name type="scientific">Sporocytophaga myxococcoides</name>
    <dbReference type="NCBI Taxonomy" id="153721"/>
    <lineage>
        <taxon>Bacteria</taxon>
        <taxon>Pseudomonadati</taxon>
        <taxon>Bacteroidota</taxon>
        <taxon>Cytophagia</taxon>
        <taxon>Cytophagales</taxon>
        <taxon>Cytophagaceae</taxon>
        <taxon>Sporocytophaga</taxon>
    </lineage>
</organism>
<keyword evidence="5" id="KW-1185">Reference proteome</keyword>
<protein>
    <submittedName>
        <fullName evidence="4">D-alpha,beta-D-heptose 7-phosphate 1-kinase</fullName>
    </submittedName>
</protein>
<dbReference type="PROSITE" id="PS00583">
    <property type="entry name" value="PFKB_KINASES_1"/>
    <property type="match status" value="1"/>
</dbReference>
<accession>A0A098L8P7</accession>
<name>A0A098L8P7_9BACT</name>
<gene>
    <name evidence="4" type="ORF">MYP_38</name>
</gene>
<dbReference type="SUPFAM" id="SSF53613">
    <property type="entry name" value="Ribokinase-like"/>
    <property type="match status" value="1"/>
</dbReference>
<keyword evidence="2 4" id="KW-0418">Kinase</keyword>
<dbReference type="Pfam" id="PF00294">
    <property type="entry name" value="PfkB"/>
    <property type="match status" value="1"/>
</dbReference>
<evidence type="ECO:0000256" key="1">
    <source>
        <dbReference type="ARBA" id="ARBA00022679"/>
    </source>
</evidence>
<evidence type="ECO:0000259" key="3">
    <source>
        <dbReference type="Pfam" id="PF00294"/>
    </source>
</evidence>
<feature type="domain" description="Carbohydrate kinase PfkB" evidence="3">
    <location>
        <begin position="24"/>
        <end position="320"/>
    </location>
</feature>
<keyword evidence="1" id="KW-0808">Transferase</keyword>
<evidence type="ECO:0000313" key="5">
    <source>
        <dbReference type="Proteomes" id="UP000030185"/>
    </source>
</evidence>